<accession>A0AAW2ST53</accession>
<evidence type="ECO:0000313" key="1">
    <source>
        <dbReference type="EMBL" id="KAL0395325.1"/>
    </source>
</evidence>
<sequence>MAHNSDLSNQKGVSVKETPFPLIYLYCAEAFSCLLQAKEHKGEIRGVRVARNAPPVSHLLFADDTLIFCQATNEAMRCIRSVLGVYERASGQLINLEKSSIFFSSNRPLNIRGDLAITLGVRIDSIPDKYLGLPYFIGRNKRDLFSFVRNRVWQRISGWKEKFLSQAGKEILIKSIIQSIPSYCMNCFRLPISLLNELEGLAANFFWNDAERKKFIGFLGEDVS</sequence>
<reference evidence="1" key="2">
    <citation type="journal article" date="2024" name="Plant">
        <title>Genomic evolution and insights into agronomic trait innovations of Sesamum species.</title>
        <authorList>
            <person name="Miao H."/>
            <person name="Wang L."/>
            <person name="Qu L."/>
            <person name="Liu H."/>
            <person name="Sun Y."/>
            <person name="Le M."/>
            <person name="Wang Q."/>
            <person name="Wei S."/>
            <person name="Zheng Y."/>
            <person name="Lin W."/>
            <person name="Duan Y."/>
            <person name="Cao H."/>
            <person name="Xiong S."/>
            <person name="Wang X."/>
            <person name="Wei L."/>
            <person name="Li C."/>
            <person name="Ma Q."/>
            <person name="Ju M."/>
            <person name="Zhao R."/>
            <person name="Li G."/>
            <person name="Mu C."/>
            <person name="Tian Q."/>
            <person name="Mei H."/>
            <person name="Zhang T."/>
            <person name="Gao T."/>
            <person name="Zhang H."/>
        </authorList>
    </citation>
    <scope>NUCLEOTIDE SEQUENCE</scope>
    <source>
        <strain evidence="1">KEN1</strain>
    </source>
</reference>
<organism evidence="1">
    <name type="scientific">Sesamum latifolium</name>
    <dbReference type="NCBI Taxonomy" id="2727402"/>
    <lineage>
        <taxon>Eukaryota</taxon>
        <taxon>Viridiplantae</taxon>
        <taxon>Streptophyta</taxon>
        <taxon>Embryophyta</taxon>
        <taxon>Tracheophyta</taxon>
        <taxon>Spermatophyta</taxon>
        <taxon>Magnoliopsida</taxon>
        <taxon>eudicotyledons</taxon>
        <taxon>Gunneridae</taxon>
        <taxon>Pentapetalae</taxon>
        <taxon>asterids</taxon>
        <taxon>lamiids</taxon>
        <taxon>Lamiales</taxon>
        <taxon>Pedaliaceae</taxon>
        <taxon>Sesamum</taxon>
    </lineage>
</organism>
<dbReference type="EMBL" id="JACGWN010000016">
    <property type="protein sequence ID" value="KAL0395325.1"/>
    <property type="molecule type" value="Genomic_DNA"/>
</dbReference>
<reference evidence="1" key="1">
    <citation type="submission" date="2020-06" db="EMBL/GenBank/DDBJ databases">
        <authorList>
            <person name="Li T."/>
            <person name="Hu X."/>
            <person name="Zhang T."/>
            <person name="Song X."/>
            <person name="Zhang H."/>
            <person name="Dai N."/>
            <person name="Sheng W."/>
            <person name="Hou X."/>
            <person name="Wei L."/>
        </authorList>
    </citation>
    <scope>NUCLEOTIDE SEQUENCE</scope>
    <source>
        <strain evidence="1">KEN1</strain>
        <tissue evidence="1">Leaf</tissue>
    </source>
</reference>
<protein>
    <submittedName>
        <fullName evidence="1">Ribonuclease H protein</fullName>
    </submittedName>
</protein>
<dbReference type="PANTHER" id="PTHR33116">
    <property type="entry name" value="REVERSE TRANSCRIPTASE ZINC-BINDING DOMAIN-CONTAINING PROTEIN-RELATED-RELATED"/>
    <property type="match status" value="1"/>
</dbReference>
<gene>
    <name evidence="1" type="ORF">Slati_4498700</name>
</gene>
<proteinExistence type="predicted"/>
<dbReference type="AlphaFoldDB" id="A0AAW2ST53"/>
<dbReference type="PANTHER" id="PTHR33116:SF86">
    <property type="entry name" value="REVERSE TRANSCRIPTASE DOMAIN-CONTAINING PROTEIN"/>
    <property type="match status" value="1"/>
</dbReference>
<name>A0AAW2ST53_9LAMI</name>
<comment type="caution">
    <text evidence="1">The sequence shown here is derived from an EMBL/GenBank/DDBJ whole genome shotgun (WGS) entry which is preliminary data.</text>
</comment>